<sequence>MPHHSTTSSRIVAPAHQSNMASTPSFHNNTSK</sequence>
<reference evidence="1" key="1">
    <citation type="submission" date="2018-09" db="EMBL/GenBank/DDBJ databases">
        <title>The microbial basis of impaired wound healing: differential roles for pathogens, 'bystanders', and strain-level diversification in clinical outcomes.</title>
        <authorList>
            <person name="Kalan L.R."/>
            <person name="Meisel J.S."/>
            <person name="Loesche M.A."/>
            <person name="Horwinski J."/>
            <person name="Soaita I."/>
            <person name="Chen X."/>
            <person name="Gardner S.E."/>
            <person name="Grice E.A."/>
        </authorList>
    </citation>
    <scope>NUCLEOTIDE SEQUENCE</scope>
    <source>
        <strain evidence="1">LK35</strain>
    </source>
</reference>
<comment type="caution">
    <text evidence="1">The sequence shown here is derived from an EMBL/GenBank/DDBJ whole genome shotgun (WGS) entry which is preliminary data.</text>
</comment>
<dbReference type="AlphaFoldDB" id="A0A641A2V2"/>
<dbReference type="EMBL" id="RAQZ01000007">
    <property type="protein sequence ID" value="KAA1271652.1"/>
    <property type="molecule type" value="Genomic_DNA"/>
</dbReference>
<evidence type="ECO:0000313" key="1">
    <source>
        <dbReference type="EMBL" id="KAA1271652.1"/>
    </source>
</evidence>
<name>A0A641A2V2_STAAU</name>
<gene>
    <name evidence="1" type="ORF">D7S40_13135</name>
</gene>
<accession>A0A641A2V2</accession>
<organism evidence="1">
    <name type="scientific">Staphylococcus aureus</name>
    <dbReference type="NCBI Taxonomy" id="1280"/>
    <lineage>
        <taxon>Bacteria</taxon>
        <taxon>Bacillati</taxon>
        <taxon>Bacillota</taxon>
        <taxon>Bacilli</taxon>
        <taxon>Bacillales</taxon>
        <taxon>Staphylococcaceae</taxon>
        <taxon>Staphylococcus</taxon>
    </lineage>
</organism>
<protein>
    <submittedName>
        <fullName evidence="1">Uncharacterized protein</fullName>
    </submittedName>
</protein>
<proteinExistence type="predicted"/>